<dbReference type="EMBL" id="KB445804">
    <property type="protein sequence ID" value="EMD34091.1"/>
    <property type="molecule type" value="Genomic_DNA"/>
</dbReference>
<sequence>MSSAPAFLSLRLSDAQNSYYNVDDDPGLWKRSSAREQRVRVRGYNEEAAAAIRACANSGEDFIDIPWGSVDLVACIMRRLEERLKIPNIYWVGRCQFAVLQATPENAWGTSGWPVTEKFSALKYSRASIYCSEAGTSWVGILWESYLVSRELTRFPELDLVPGNAIEGYRKGDDETDL</sequence>
<reference evidence="1 2" key="1">
    <citation type="journal article" date="2012" name="Proc. Natl. Acad. Sci. U.S.A.">
        <title>Comparative genomics of Ceriporiopsis subvermispora and Phanerochaete chrysosporium provide insight into selective ligninolysis.</title>
        <authorList>
            <person name="Fernandez-Fueyo E."/>
            <person name="Ruiz-Duenas F.J."/>
            <person name="Ferreira P."/>
            <person name="Floudas D."/>
            <person name="Hibbett D.S."/>
            <person name="Canessa P."/>
            <person name="Larrondo L.F."/>
            <person name="James T.Y."/>
            <person name="Seelenfreund D."/>
            <person name="Lobos S."/>
            <person name="Polanco R."/>
            <person name="Tello M."/>
            <person name="Honda Y."/>
            <person name="Watanabe T."/>
            <person name="Watanabe T."/>
            <person name="Ryu J.S."/>
            <person name="Kubicek C.P."/>
            <person name="Schmoll M."/>
            <person name="Gaskell J."/>
            <person name="Hammel K.E."/>
            <person name="St John F.J."/>
            <person name="Vanden Wymelenberg A."/>
            <person name="Sabat G."/>
            <person name="Splinter BonDurant S."/>
            <person name="Syed K."/>
            <person name="Yadav J.S."/>
            <person name="Doddapaneni H."/>
            <person name="Subramanian V."/>
            <person name="Lavin J.L."/>
            <person name="Oguiza J.A."/>
            <person name="Perez G."/>
            <person name="Pisabarro A.G."/>
            <person name="Ramirez L."/>
            <person name="Santoyo F."/>
            <person name="Master E."/>
            <person name="Coutinho P.M."/>
            <person name="Henrissat B."/>
            <person name="Lombard V."/>
            <person name="Magnuson J.K."/>
            <person name="Kuees U."/>
            <person name="Hori C."/>
            <person name="Igarashi K."/>
            <person name="Samejima M."/>
            <person name="Held B.W."/>
            <person name="Barry K.W."/>
            <person name="LaButti K.M."/>
            <person name="Lapidus A."/>
            <person name="Lindquist E.A."/>
            <person name="Lucas S.M."/>
            <person name="Riley R."/>
            <person name="Salamov A.A."/>
            <person name="Hoffmeister D."/>
            <person name="Schwenk D."/>
            <person name="Hadar Y."/>
            <person name="Yarden O."/>
            <person name="de Vries R.P."/>
            <person name="Wiebenga A."/>
            <person name="Stenlid J."/>
            <person name="Eastwood D."/>
            <person name="Grigoriev I.V."/>
            <person name="Berka R.M."/>
            <person name="Blanchette R.A."/>
            <person name="Kersten P."/>
            <person name="Martinez A.T."/>
            <person name="Vicuna R."/>
            <person name="Cullen D."/>
        </authorList>
    </citation>
    <scope>NUCLEOTIDE SEQUENCE [LARGE SCALE GENOMIC DNA]</scope>
    <source>
        <strain evidence="1 2">B</strain>
    </source>
</reference>
<dbReference type="Proteomes" id="UP000016930">
    <property type="component" value="Unassembled WGS sequence"/>
</dbReference>
<accession>M2R5A9</accession>
<evidence type="ECO:0000313" key="1">
    <source>
        <dbReference type="EMBL" id="EMD34091.1"/>
    </source>
</evidence>
<name>M2R5A9_CERS8</name>
<dbReference type="AlphaFoldDB" id="M2R5A9"/>
<organism evidence="1 2">
    <name type="scientific">Ceriporiopsis subvermispora (strain B)</name>
    <name type="common">White-rot fungus</name>
    <name type="synonym">Gelatoporia subvermispora</name>
    <dbReference type="NCBI Taxonomy" id="914234"/>
    <lineage>
        <taxon>Eukaryota</taxon>
        <taxon>Fungi</taxon>
        <taxon>Dikarya</taxon>
        <taxon>Basidiomycota</taxon>
        <taxon>Agaricomycotina</taxon>
        <taxon>Agaricomycetes</taxon>
        <taxon>Polyporales</taxon>
        <taxon>Gelatoporiaceae</taxon>
        <taxon>Gelatoporia</taxon>
    </lineage>
</organism>
<gene>
    <name evidence="1" type="ORF">CERSUDRAFT_76223</name>
</gene>
<dbReference type="OrthoDB" id="3012326at2759"/>
<protein>
    <submittedName>
        <fullName evidence="1">Uncharacterized protein</fullName>
    </submittedName>
</protein>
<dbReference type="HOGENOM" id="CLU_1510406_0_0_1"/>
<proteinExistence type="predicted"/>
<evidence type="ECO:0000313" key="2">
    <source>
        <dbReference type="Proteomes" id="UP000016930"/>
    </source>
</evidence>
<keyword evidence="2" id="KW-1185">Reference proteome</keyword>